<accession>A0A250X9G5</accession>
<evidence type="ECO:0000313" key="3">
    <source>
        <dbReference type="Proteomes" id="UP000232323"/>
    </source>
</evidence>
<dbReference type="STRING" id="1157962.A0A250X9G5"/>
<feature type="compositionally biased region" description="Low complexity" evidence="1">
    <location>
        <begin position="221"/>
        <end position="237"/>
    </location>
</feature>
<feature type="compositionally biased region" description="Pro residues" evidence="1">
    <location>
        <begin position="211"/>
        <end position="220"/>
    </location>
</feature>
<dbReference type="SUPFAM" id="SSF48452">
    <property type="entry name" value="TPR-like"/>
    <property type="match status" value="1"/>
</dbReference>
<name>A0A250X9G5_9CHLO</name>
<evidence type="ECO:0000313" key="2">
    <source>
        <dbReference type="EMBL" id="GAX79410.1"/>
    </source>
</evidence>
<reference evidence="2 3" key="1">
    <citation type="submission" date="2017-08" db="EMBL/GenBank/DDBJ databases">
        <title>Acidophilic green algal genome provides insights into adaptation to an acidic environment.</title>
        <authorList>
            <person name="Hirooka S."/>
            <person name="Hirose Y."/>
            <person name="Kanesaki Y."/>
            <person name="Higuchi S."/>
            <person name="Fujiwara T."/>
            <person name="Onuma R."/>
            <person name="Era A."/>
            <person name="Ohbayashi R."/>
            <person name="Uzuka A."/>
            <person name="Nozaki H."/>
            <person name="Yoshikawa H."/>
            <person name="Miyagishima S.Y."/>
        </authorList>
    </citation>
    <scope>NUCLEOTIDE SEQUENCE [LARGE SCALE GENOMIC DNA]</scope>
    <source>
        <strain evidence="2 3">NIES-2499</strain>
    </source>
</reference>
<dbReference type="PANTHER" id="PTHR47868:SF2">
    <property type="entry name" value="OS05G0457700 PROTEIN"/>
    <property type="match status" value="1"/>
</dbReference>
<organism evidence="2 3">
    <name type="scientific">Chlamydomonas eustigma</name>
    <dbReference type="NCBI Taxonomy" id="1157962"/>
    <lineage>
        <taxon>Eukaryota</taxon>
        <taxon>Viridiplantae</taxon>
        <taxon>Chlorophyta</taxon>
        <taxon>core chlorophytes</taxon>
        <taxon>Chlorophyceae</taxon>
        <taxon>CS clade</taxon>
        <taxon>Chlamydomonadales</taxon>
        <taxon>Chlamydomonadaceae</taxon>
        <taxon>Chlamydomonas</taxon>
    </lineage>
</organism>
<feature type="region of interest" description="Disordered" evidence="1">
    <location>
        <begin position="208"/>
        <end position="243"/>
    </location>
</feature>
<sequence>MFKTLFAMAPAMRDRVTVPVIPPTWRSLTSSSDTVNEFIKYAHRDCKGKMEEATDILRSGISALGTSSGVACARLHLALAQVRMEGSYLSEARSLATKAAFMLLQPDKSSGGLSQEQDRQLRSLLTMQCSKLCVKSLLIEGSDEDACLMAAEAVGTSSGNRAHGLECLSLSLTTSQAAEGAGPHQSRDVLLQRLRTLAESSAAQMMEELPSMPPTPPSTPLPSIISEPSSPSLSTTSATGSSQLAGPQMCLGLWLLSRGSYLAAKEHLQLAACAAKEALAAALSQPAPLISESEWQEVEASSLLGLAQGAMAQEQWGEAEELLGRSLKAAEEVSSDKHPRIALVLMLLGRVYARTARVIFAEGMYRESTKLLQLDSWLSMKQMGRSSSTPPLTAHPSVLAMVAWHFHQLLTVLPNRGGEAARWEECAKELWSKSGAALASHYNIQEVLGDSERLKGSGKDGHGFILSLHIRRAFIVNSKSQSRA</sequence>
<evidence type="ECO:0008006" key="4">
    <source>
        <dbReference type="Google" id="ProtNLM"/>
    </source>
</evidence>
<dbReference type="AlphaFoldDB" id="A0A250X9G5"/>
<dbReference type="EMBL" id="BEGY01000042">
    <property type="protein sequence ID" value="GAX79410.1"/>
    <property type="molecule type" value="Genomic_DNA"/>
</dbReference>
<proteinExistence type="predicted"/>
<dbReference type="InterPro" id="IPR011990">
    <property type="entry name" value="TPR-like_helical_dom_sf"/>
</dbReference>
<dbReference type="OrthoDB" id="513975at2759"/>
<evidence type="ECO:0000256" key="1">
    <source>
        <dbReference type="SAM" id="MobiDB-lite"/>
    </source>
</evidence>
<dbReference type="PANTHER" id="PTHR47868">
    <property type="entry name" value="OS05G0457700 PROTEIN"/>
    <property type="match status" value="1"/>
</dbReference>
<protein>
    <recommendedName>
        <fullName evidence="4">MalT-like TPR region domain-containing protein</fullName>
    </recommendedName>
</protein>
<dbReference type="Gene3D" id="1.25.40.10">
    <property type="entry name" value="Tetratricopeptide repeat domain"/>
    <property type="match status" value="1"/>
</dbReference>
<gene>
    <name evidence="2" type="ORF">CEUSTIGMA_g6851.t1</name>
</gene>
<keyword evidence="3" id="KW-1185">Reference proteome</keyword>
<dbReference type="Proteomes" id="UP000232323">
    <property type="component" value="Unassembled WGS sequence"/>
</dbReference>
<dbReference type="GO" id="GO:0005739">
    <property type="term" value="C:mitochondrion"/>
    <property type="evidence" value="ECO:0007669"/>
    <property type="project" value="TreeGrafter"/>
</dbReference>
<dbReference type="Pfam" id="PF13424">
    <property type="entry name" value="TPR_12"/>
    <property type="match status" value="1"/>
</dbReference>
<comment type="caution">
    <text evidence="2">The sequence shown here is derived from an EMBL/GenBank/DDBJ whole genome shotgun (WGS) entry which is preliminary data.</text>
</comment>